<accession>A0A0R3E4Q1</accession>
<evidence type="ECO:0000313" key="2">
    <source>
        <dbReference type="Proteomes" id="UP000051936"/>
    </source>
</evidence>
<proteinExistence type="predicted"/>
<dbReference type="AlphaFoldDB" id="A0A0R3E4Q1"/>
<gene>
    <name evidence="1" type="ORF">AOQ71_13275</name>
</gene>
<protein>
    <submittedName>
        <fullName evidence="1">Uncharacterized protein</fullName>
    </submittedName>
</protein>
<dbReference type="EMBL" id="LJYG01000049">
    <property type="protein sequence ID" value="KRQ14245.1"/>
    <property type="molecule type" value="Genomic_DNA"/>
</dbReference>
<keyword evidence="2" id="KW-1185">Reference proteome</keyword>
<organism evidence="1 2">
    <name type="scientific">Bradyrhizobium manausense</name>
    <dbReference type="NCBI Taxonomy" id="989370"/>
    <lineage>
        <taxon>Bacteria</taxon>
        <taxon>Pseudomonadati</taxon>
        <taxon>Pseudomonadota</taxon>
        <taxon>Alphaproteobacteria</taxon>
        <taxon>Hyphomicrobiales</taxon>
        <taxon>Nitrobacteraceae</taxon>
        <taxon>Bradyrhizobium</taxon>
    </lineage>
</organism>
<sequence>MDHRRGVVRNESQRKSGPIDRLRDWFTGAGVKRMAMAVGALERAERTFDEIADKHRQQAEWTRLLTTAHEIHVKERRAPAAIAEGKMKVVQEARRSLQQAPRAVRWGPVALIAQAMRRVHYRPYVLAAEGEEAAANRPGRGWVDLWGIPRQGPRQ</sequence>
<dbReference type="STRING" id="989370.AOQ71_13275"/>
<evidence type="ECO:0000313" key="1">
    <source>
        <dbReference type="EMBL" id="KRQ14245.1"/>
    </source>
</evidence>
<name>A0A0R3E4Q1_9BRAD</name>
<reference evidence="1 2" key="1">
    <citation type="submission" date="2015-09" db="EMBL/GenBank/DDBJ databases">
        <title>Draft Genome Sequence of Bradyrhizobium manausense Strain BR 3351T, a Novel Symbiotic Nitrogen-Fixing Alphaproteobacterium Isolated from Brazilian Amazon Rain Forest.</title>
        <authorList>
            <person name="De Araujo J.L."/>
            <person name="Zilli J.E."/>
        </authorList>
    </citation>
    <scope>NUCLEOTIDE SEQUENCE [LARGE SCALE GENOMIC DNA]</scope>
    <source>
        <strain evidence="1 2">BR3351</strain>
    </source>
</reference>
<dbReference type="Proteomes" id="UP000051936">
    <property type="component" value="Unassembled WGS sequence"/>
</dbReference>
<comment type="caution">
    <text evidence="1">The sequence shown here is derived from an EMBL/GenBank/DDBJ whole genome shotgun (WGS) entry which is preliminary data.</text>
</comment>